<name>A0A9Q3HKX5_9BASI</name>
<comment type="caution">
    <text evidence="1">The sequence shown here is derived from an EMBL/GenBank/DDBJ whole genome shotgun (WGS) entry which is preliminary data.</text>
</comment>
<proteinExistence type="predicted"/>
<keyword evidence="2" id="KW-1185">Reference proteome</keyword>
<protein>
    <submittedName>
        <fullName evidence="1">Uncharacterized protein</fullName>
    </submittedName>
</protein>
<evidence type="ECO:0000313" key="1">
    <source>
        <dbReference type="EMBL" id="MBW0505450.1"/>
    </source>
</evidence>
<dbReference type="AlphaFoldDB" id="A0A9Q3HKX5"/>
<reference evidence="1" key="1">
    <citation type="submission" date="2021-03" db="EMBL/GenBank/DDBJ databases">
        <title>Draft genome sequence of rust myrtle Austropuccinia psidii MF-1, a brazilian biotype.</title>
        <authorList>
            <person name="Quecine M.C."/>
            <person name="Pachon D.M.R."/>
            <person name="Bonatelli M.L."/>
            <person name="Correr F.H."/>
            <person name="Franceschini L.M."/>
            <person name="Leite T.F."/>
            <person name="Margarido G.R.A."/>
            <person name="Almeida C.A."/>
            <person name="Ferrarezi J.A."/>
            <person name="Labate C.A."/>
        </authorList>
    </citation>
    <scope>NUCLEOTIDE SEQUENCE</scope>
    <source>
        <strain evidence="1">MF-1</strain>
    </source>
</reference>
<dbReference type="Proteomes" id="UP000765509">
    <property type="component" value="Unassembled WGS sequence"/>
</dbReference>
<dbReference type="EMBL" id="AVOT02018513">
    <property type="protein sequence ID" value="MBW0505450.1"/>
    <property type="molecule type" value="Genomic_DNA"/>
</dbReference>
<sequence length="209" mass="24124">MTTEQSSAEDIINILEKVTTRTKFGSSRMNLKTRFNTPWKDPVEKNPKDNSINMKYKSADTIRKLQIFQSTTHLANTCPKRGKMNEIDIYKVPDVEKDDVNENTSDDKSSIFSESSKDMDNITFTFEILKYYPHLPQLSNSQIDLSKIQDTQLMKTKQNRGKGYTAGNYCINKGVIENKSTKISIYQEAFHSCVEQYFLKNCVPNFEDQ</sequence>
<accession>A0A9Q3HKX5</accession>
<evidence type="ECO:0000313" key="2">
    <source>
        <dbReference type="Proteomes" id="UP000765509"/>
    </source>
</evidence>
<gene>
    <name evidence="1" type="ORF">O181_045165</name>
</gene>
<organism evidence="1 2">
    <name type="scientific">Austropuccinia psidii MF-1</name>
    <dbReference type="NCBI Taxonomy" id="1389203"/>
    <lineage>
        <taxon>Eukaryota</taxon>
        <taxon>Fungi</taxon>
        <taxon>Dikarya</taxon>
        <taxon>Basidiomycota</taxon>
        <taxon>Pucciniomycotina</taxon>
        <taxon>Pucciniomycetes</taxon>
        <taxon>Pucciniales</taxon>
        <taxon>Sphaerophragmiaceae</taxon>
        <taxon>Austropuccinia</taxon>
    </lineage>
</organism>